<evidence type="ECO:0000313" key="1">
    <source>
        <dbReference type="EMBL" id="OXS99097.1"/>
    </source>
</evidence>
<gene>
    <name evidence="1" type="ORF">B7H23_12900</name>
</gene>
<dbReference type="RefSeq" id="WP_094077886.1">
    <property type="nucleotide sequence ID" value="NZ_NBYO01000003.1"/>
</dbReference>
<dbReference type="AlphaFoldDB" id="A0A231UT32"/>
<protein>
    <submittedName>
        <fullName evidence="1">Uncharacterized protein</fullName>
    </submittedName>
</protein>
<dbReference type="EMBL" id="NBYO01000003">
    <property type="protein sequence ID" value="OXS99097.1"/>
    <property type="molecule type" value="Genomic_DNA"/>
</dbReference>
<name>A0A231UT32_9HYPH</name>
<proteinExistence type="predicted"/>
<sequence length="220" mass="24295">MLQSRLIGRQHLKSMIRTTAKMADGRSKKDAQRGLIDAARRTRTASARAVKKQAGFKRYGDVREAIFTRNVSPLVVEIGSVQGGQPVEEYKGLRSMKAGGAAARRIGGDDTGNVRSGVWNNPRVFKRSFAANGGFFAVLPGQSKRAPRVLWTYGSKPDQPRDSGGRFASSGRTYGPVRRLLGPAVNKELVKDDSLRTFRKTTGRELKLQVGKRMSKLMRF</sequence>
<reference evidence="2" key="1">
    <citation type="journal article" date="2017" name="Int. J. Syst. Evol. Microbiol.">
        <title>Notoacmeibacter marinus gen. nov., sp. nov., isolated from the gut of a limpet and proposal of Notoacmeibacteraceae fam. nov. in the order Rhizobiales of the class Alphaproteobacteria.</title>
        <authorList>
            <person name="Huang Z."/>
            <person name="Guo F."/>
            <person name="Lai Q."/>
        </authorList>
    </citation>
    <scope>NUCLEOTIDE SEQUENCE [LARGE SCALE GENOMIC DNA]</scope>
    <source>
        <strain evidence="2">XMTR2A4</strain>
    </source>
</reference>
<accession>A0A231UT32</accession>
<organism evidence="1 2">
    <name type="scientific">Notoacmeibacter marinus</name>
    <dbReference type="NCBI Taxonomy" id="1876515"/>
    <lineage>
        <taxon>Bacteria</taxon>
        <taxon>Pseudomonadati</taxon>
        <taxon>Pseudomonadota</taxon>
        <taxon>Alphaproteobacteria</taxon>
        <taxon>Hyphomicrobiales</taxon>
        <taxon>Notoacmeibacteraceae</taxon>
        <taxon>Notoacmeibacter</taxon>
    </lineage>
</organism>
<comment type="caution">
    <text evidence="1">The sequence shown here is derived from an EMBL/GenBank/DDBJ whole genome shotgun (WGS) entry which is preliminary data.</text>
</comment>
<dbReference type="Proteomes" id="UP000215405">
    <property type="component" value="Unassembled WGS sequence"/>
</dbReference>
<keyword evidence="2" id="KW-1185">Reference proteome</keyword>
<evidence type="ECO:0000313" key="2">
    <source>
        <dbReference type="Proteomes" id="UP000215405"/>
    </source>
</evidence>